<keyword evidence="2" id="KW-1185">Reference proteome</keyword>
<evidence type="ECO:0000313" key="2">
    <source>
        <dbReference type="Proteomes" id="UP000239895"/>
    </source>
</evidence>
<accession>A0ABX5EH53</accession>
<dbReference type="Proteomes" id="UP000239895">
    <property type="component" value="Unassembled WGS sequence"/>
</dbReference>
<evidence type="ECO:0008006" key="3">
    <source>
        <dbReference type="Google" id="ProtNLM"/>
    </source>
</evidence>
<evidence type="ECO:0000313" key="1">
    <source>
        <dbReference type="EMBL" id="PRZ05758.1"/>
    </source>
</evidence>
<organism evidence="1 2">
    <name type="scientific">Isoptericola halotolerans</name>
    <dbReference type="NCBI Taxonomy" id="300560"/>
    <lineage>
        <taxon>Bacteria</taxon>
        <taxon>Bacillati</taxon>
        <taxon>Actinomycetota</taxon>
        <taxon>Actinomycetes</taxon>
        <taxon>Micrococcales</taxon>
        <taxon>Promicromonosporaceae</taxon>
        <taxon>Isoptericola</taxon>
    </lineage>
</organism>
<dbReference type="Pfam" id="PF04237">
    <property type="entry name" value="YjbR"/>
    <property type="match status" value="1"/>
</dbReference>
<protein>
    <recommendedName>
        <fullName evidence="3">MmcQ/YjbR family DNA-binding protein</fullName>
    </recommendedName>
</protein>
<proteinExistence type="predicted"/>
<sequence>MAAADGAADAGEMATYDDVARLALALPETTEGTSRGWRVWQVAGRQFVWERPFTKADLRRFGDDPVPAGSILAAAVEDLGEKEAVLAAHRGSHFTIPHLDGYAAVLVRLDAVDDGTLAETVEDAWCARAPERLARDHRA</sequence>
<dbReference type="InterPro" id="IPR058532">
    <property type="entry name" value="YjbR/MT2646/Rv2570-like"/>
</dbReference>
<reference evidence="1 2" key="1">
    <citation type="submission" date="2018-03" db="EMBL/GenBank/DDBJ databases">
        <title>Comparative analysis of microorganisms from saline springs in Andes Mountain Range, Colombia.</title>
        <authorList>
            <person name="Rubin E."/>
        </authorList>
    </citation>
    <scope>NUCLEOTIDE SEQUENCE [LARGE SCALE GENOMIC DNA]</scope>
    <source>
        <strain evidence="1 2">CG 23</strain>
    </source>
</reference>
<comment type="caution">
    <text evidence="1">The sequence shown here is derived from an EMBL/GenBank/DDBJ whole genome shotgun (WGS) entry which is preliminary data.</text>
</comment>
<name>A0ABX5EH53_9MICO</name>
<gene>
    <name evidence="1" type="ORF">BCL65_107248</name>
</gene>
<dbReference type="EMBL" id="PVTX01000007">
    <property type="protein sequence ID" value="PRZ05758.1"/>
    <property type="molecule type" value="Genomic_DNA"/>
</dbReference>